<evidence type="ECO:0000313" key="2">
    <source>
        <dbReference type="EMBL" id="QCN98897.1"/>
    </source>
</evidence>
<geneLocation type="plasmid" evidence="2 4">
    <name>p3</name>
</geneLocation>
<dbReference type="KEGG" id="aare:D3093_30050"/>
<dbReference type="RefSeq" id="WP_137117851.1">
    <property type="nucleotide sequence ID" value="NZ_CP032324.1"/>
</dbReference>
<name>A0A4D8PQE9_9PROT</name>
<evidence type="ECO:0000313" key="3">
    <source>
        <dbReference type="EMBL" id="QCN99468.1"/>
    </source>
</evidence>
<keyword evidence="2" id="KW-0614">Plasmid</keyword>
<sequence>MTAPVVMSLAAFRRAQEDAYFAVPPFAVAEVPFSVLLLTDGKGTAPPRRPWEPLEEWQREAAYALRQAKRALRRRLQAAGLAVKGYHLIEGDTTIAVVEVVESGGLFRPLVRRCATIPRRPKHPVIRAAQIALAGAWWRYVPPPPARMEPIDVWGVWTGKMDIACPAREFRTRREANERRWGSHQPATDRRET</sequence>
<gene>
    <name evidence="2" type="ORF">D3093_26790</name>
    <name evidence="3" type="ORF">D3093_30050</name>
</gene>
<feature type="region of interest" description="Disordered" evidence="1">
    <location>
        <begin position="174"/>
        <end position="193"/>
    </location>
</feature>
<accession>A0A4D8PUC6</accession>
<dbReference type="Proteomes" id="UP000298595">
    <property type="component" value="Plasmid p3"/>
</dbReference>
<organism evidence="2 4">
    <name type="scientific">Azospirillum argentinense</name>
    <dbReference type="NCBI Taxonomy" id="2970906"/>
    <lineage>
        <taxon>Bacteria</taxon>
        <taxon>Pseudomonadati</taxon>
        <taxon>Pseudomonadota</taxon>
        <taxon>Alphaproteobacteria</taxon>
        <taxon>Rhodospirillales</taxon>
        <taxon>Azospirillaceae</taxon>
        <taxon>Azospirillum</taxon>
    </lineage>
</organism>
<reference evidence="2 4" key="1">
    <citation type="submission" date="2018-09" db="EMBL/GenBank/DDBJ databases">
        <title>Whole genome based analysis of evolution and adaptive divergence in Indian and Brazilian strains of Azospirillum brasilense.</title>
        <authorList>
            <person name="Singh C."/>
            <person name="Tripathi A.K."/>
        </authorList>
    </citation>
    <scope>NUCLEOTIDE SEQUENCE [LARGE SCALE GENOMIC DNA]</scope>
    <source>
        <strain evidence="2 4">MTCC4035</strain>
        <plasmid evidence="2 4">p3</plasmid>
    </source>
</reference>
<dbReference type="KEGG" id="aare:D3093_26790"/>
<accession>A0A4D8PQE9</accession>
<dbReference type="AlphaFoldDB" id="A0A4D8PQE9"/>
<dbReference type="EMBL" id="CP032324">
    <property type="protein sequence ID" value="QCN98897.1"/>
    <property type="molecule type" value="Genomic_DNA"/>
</dbReference>
<protein>
    <submittedName>
        <fullName evidence="2">Uncharacterized protein</fullName>
    </submittedName>
</protein>
<evidence type="ECO:0000313" key="4">
    <source>
        <dbReference type="Proteomes" id="UP000298595"/>
    </source>
</evidence>
<dbReference type="EMBL" id="CP032324">
    <property type="protein sequence ID" value="QCN99468.1"/>
    <property type="molecule type" value="Genomic_DNA"/>
</dbReference>
<proteinExistence type="predicted"/>
<evidence type="ECO:0000256" key="1">
    <source>
        <dbReference type="SAM" id="MobiDB-lite"/>
    </source>
</evidence>